<reference evidence="1" key="1">
    <citation type="submission" date="2025-08" db="UniProtKB">
        <authorList>
            <consortium name="Ensembl"/>
        </authorList>
    </citation>
    <scope>IDENTIFICATION</scope>
</reference>
<name>A0A8C9FAP3_PAVCR</name>
<organism evidence="1 2">
    <name type="scientific">Pavo cristatus</name>
    <name type="common">Indian peafowl</name>
    <name type="synonym">Blue peafowl</name>
    <dbReference type="NCBI Taxonomy" id="9049"/>
    <lineage>
        <taxon>Eukaryota</taxon>
        <taxon>Metazoa</taxon>
        <taxon>Chordata</taxon>
        <taxon>Craniata</taxon>
        <taxon>Vertebrata</taxon>
        <taxon>Euteleostomi</taxon>
        <taxon>Archelosauria</taxon>
        <taxon>Archosauria</taxon>
        <taxon>Dinosauria</taxon>
        <taxon>Saurischia</taxon>
        <taxon>Theropoda</taxon>
        <taxon>Coelurosauria</taxon>
        <taxon>Aves</taxon>
        <taxon>Neognathae</taxon>
        <taxon>Galloanserae</taxon>
        <taxon>Galliformes</taxon>
        <taxon>Phasianidae</taxon>
        <taxon>Phasianinae</taxon>
        <taxon>Pavo</taxon>
    </lineage>
</organism>
<dbReference type="AlphaFoldDB" id="A0A8C9FAP3"/>
<reference evidence="1" key="2">
    <citation type="submission" date="2025-09" db="UniProtKB">
        <authorList>
            <consortium name="Ensembl"/>
        </authorList>
    </citation>
    <scope>IDENTIFICATION</scope>
</reference>
<keyword evidence="2" id="KW-1185">Reference proteome</keyword>
<evidence type="ECO:0008006" key="3">
    <source>
        <dbReference type="Google" id="ProtNLM"/>
    </source>
</evidence>
<dbReference type="Proteomes" id="UP000694428">
    <property type="component" value="Unplaced"/>
</dbReference>
<proteinExistence type="predicted"/>
<sequence length="120" mass="14222">MDLRNIPYRSEVITWNPDDLAEYFKTVSLTVFHLHITKEQITNMSENDIQKFPKLRVPLIANIRQMISKKEECSNIKINEGCCDSFKDFTHKCSFDSSYTMAEVFKHYCKVRFNCSLLHY</sequence>
<protein>
    <recommendedName>
        <fullName evidence="3">SAM domain-containing protein</fullName>
    </recommendedName>
</protein>
<evidence type="ECO:0000313" key="2">
    <source>
        <dbReference type="Proteomes" id="UP000694428"/>
    </source>
</evidence>
<accession>A0A8C9FAP3</accession>
<evidence type="ECO:0000313" key="1">
    <source>
        <dbReference type="Ensembl" id="ENSPSTP00000012710.1"/>
    </source>
</evidence>
<dbReference type="InterPro" id="IPR013761">
    <property type="entry name" value="SAM/pointed_sf"/>
</dbReference>
<dbReference type="Ensembl" id="ENSPSTT00000013330.1">
    <property type="protein sequence ID" value="ENSPSTP00000012710.1"/>
    <property type="gene ID" value="ENSPSTG00000008965.1"/>
</dbReference>
<dbReference type="Gene3D" id="1.10.150.50">
    <property type="entry name" value="Transcription Factor, Ets-1"/>
    <property type="match status" value="1"/>
</dbReference>